<accession>A0A8J4FSG9</accession>
<dbReference type="Proteomes" id="UP000747110">
    <property type="component" value="Unassembled WGS sequence"/>
</dbReference>
<comment type="caution">
    <text evidence="2">The sequence shown here is derived from an EMBL/GenBank/DDBJ whole genome shotgun (WGS) entry which is preliminary data.</text>
</comment>
<reference evidence="2" key="1">
    <citation type="journal article" date="2021" name="Proc. Natl. Acad. Sci. U.S.A.">
        <title>Three genomes in the algal genus Volvox reveal the fate of a haploid sex-determining region after a transition to homothallism.</title>
        <authorList>
            <person name="Yamamoto K."/>
            <person name="Hamaji T."/>
            <person name="Kawai-Toyooka H."/>
            <person name="Matsuzaki R."/>
            <person name="Takahashi F."/>
            <person name="Nishimura Y."/>
            <person name="Kawachi M."/>
            <person name="Noguchi H."/>
            <person name="Minakuchi Y."/>
            <person name="Umen J.G."/>
            <person name="Toyoda A."/>
            <person name="Nozaki H."/>
        </authorList>
    </citation>
    <scope>NUCLEOTIDE SEQUENCE</scope>
    <source>
        <strain evidence="3">NIES-3785</strain>
        <strain evidence="2">NIES-3786</strain>
    </source>
</reference>
<dbReference type="InterPro" id="IPR040079">
    <property type="entry name" value="Glutathione_S-Trfase"/>
</dbReference>
<dbReference type="EMBL" id="BNCP01000032">
    <property type="protein sequence ID" value="GIL85210.1"/>
    <property type="molecule type" value="Genomic_DNA"/>
</dbReference>
<dbReference type="InterPro" id="IPR004045">
    <property type="entry name" value="Glutathione_S-Trfase_N"/>
</dbReference>
<proteinExistence type="predicted"/>
<dbReference type="PROSITE" id="PS50404">
    <property type="entry name" value="GST_NTER"/>
    <property type="match status" value="1"/>
</dbReference>
<dbReference type="Pfam" id="PF13409">
    <property type="entry name" value="GST_N_2"/>
    <property type="match status" value="1"/>
</dbReference>
<dbReference type="Pfam" id="PF13410">
    <property type="entry name" value="GST_C_2"/>
    <property type="match status" value="1"/>
</dbReference>
<dbReference type="EMBL" id="BNCQ01000021">
    <property type="protein sequence ID" value="GIM06499.1"/>
    <property type="molecule type" value="Genomic_DNA"/>
</dbReference>
<organism evidence="2 4">
    <name type="scientific">Volvox reticuliferus</name>
    <dbReference type="NCBI Taxonomy" id="1737510"/>
    <lineage>
        <taxon>Eukaryota</taxon>
        <taxon>Viridiplantae</taxon>
        <taxon>Chlorophyta</taxon>
        <taxon>core chlorophytes</taxon>
        <taxon>Chlorophyceae</taxon>
        <taxon>CS clade</taxon>
        <taxon>Chlamydomonadales</taxon>
        <taxon>Volvocaceae</taxon>
        <taxon>Volvox</taxon>
    </lineage>
</organism>
<dbReference type="CDD" id="cd00299">
    <property type="entry name" value="GST_C_family"/>
    <property type="match status" value="1"/>
</dbReference>
<name>A0A8J4FSG9_9CHLO</name>
<dbReference type="GO" id="GO:0005737">
    <property type="term" value="C:cytoplasm"/>
    <property type="evidence" value="ECO:0007669"/>
    <property type="project" value="TreeGrafter"/>
</dbReference>
<dbReference type="InterPro" id="IPR036249">
    <property type="entry name" value="Thioredoxin-like_sf"/>
</dbReference>
<protein>
    <recommendedName>
        <fullName evidence="1">GST N-terminal domain-containing protein</fullName>
    </recommendedName>
</protein>
<dbReference type="PANTHER" id="PTHR43968:SF14">
    <property type="entry name" value="GLUTATHIONE S-TRANSFERASE"/>
    <property type="match status" value="1"/>
</dbReference>
<keyword evidence="4" id="KW-1185">Reference proteome</keyword>
<dbReference type="SUPFAM" id="SSF47616">
    <property type="entry name" value="GST C-terminal domain-like"/>
    <property type="match status" value="1"/>
</dbReference>
<feature type="domain" description="GST N-terminal" evidence="1">
    <location>
        <begin position="134"/>
        <end position="215"/>
    </location>
</feature>
<evidence type="ECO:0000313" key="3">
    <source>
        <dbReference type="EMBL" id="GIM06499.1"/>
    </source>
</evidence>
<dbReference type="Gene3D" id="3.40.30.10">
    <property type="entry name" value="Glutaredoxin"/>
    <property type="match status" value="1"/>
</dbReference>
<gene>
    <name evidence="2" type="ORF">Vretifemale_13790</name>
    <name evidence="3" type="ORF">Vretimale_10778</name>
</gene>
<evidence type="ECO:0000259" key="1">
    <source>
        <dbReference type="PROSITE" id="PS50404"/>
    </source>
</evidence>
<evidence type="ECO:0000313" key="2">
    <source>
        <dbReference type="EMBL" id="GIL85210.1"/>
    </source>
</evidence>
<sequence>MQGLVAPSRSWTLNPVPFSRGQPKLQPASILYRGLPAHASARARAARREVKAMSILQGIMRGFSGGSINTTDGGRRPNAALSFSDNAPTWEQLADIVRAQHTEFGVDFWADPNEGPTHPLALKRLFGKSGPVRVKLYRDHAAWCPYCHKVWLQLEEKRIPYVIEKINMRCYGDKPPSFMAKVPSGLLPVIELDGRVVTESAVIMALLEDTFPDHKPLMPPAGTPARQRADGLMRLERKLFSDWLNWLCSDWNHDRAKKQFEATMDLVAAEMEREGGPFFLGPEISLVDITFCPMLERIAASLSYYKGLYIRGQGRWPAVDGWFAAMESRPTYLGTRSDYYTHAHDLPPQLGGCAMHEEGVPVAAAIDGIDGRAWRLPLASLSATSLPEPYSPGDNPPVDRLEAAAKLVRNHEAVVKFALRGPGQPGPRPVAAPLADPTAIPALEHTAEADAALRHVAHVLLVGVEAKQVSPHALQTSASIGLSGKAVVSAAEYFRDRVGVPRDMRYPAARQLRAHLNWLIDNLRGETDVATA</sequence>
<dbReference type="InterPro" id="IPR050983">
    <property type="entry name" value="GST_Omega/HSP26"/>
</dbReference>
<dbReference type="PROSITE" id="PS51354">
    <property type="entry name" value="GLUTAREDOXIN_2"/>
    <property type="match status" value="1"/>
</dbReference>
<dbReference type="SUPFAM" id="SSF52833">
    <property type="entry name" value="Thioredoxin-like"/>
    <property type="match status" value="1"/>
</dbReference>
<dbReference type="PANTHER" id="PTHR43968">
    <property type="match status" value="1"/>
</dbReference>
<evidence type="ECO:0000313" key="4">
    <source>
        <dbReference type="Proteomes" id="UP000747110"/>
    </source>
</evidence>
<dbReference type="Gene3D" id="1.20.1050.10">
    <property type="match status" value="1"/>
</dbReference>
<dbReference type="SFLD" id="SFLDS00019">
    <property type="entry name" value="Glutathione_Transferase_(cytos"/>
    <property type="match status" value="1"/>
</dbReference>
<dbReference type="AlphaFoldDB" id="A0A8J4FSG9"/>
<dbReference type="InterPro" id="IPR036282">
    <property type="entry name" value="Glutathione-S-Trfase_C_sf"/>
</dbReference>
<dbReference type="SFLD" id="SFLDG00358">
    <property type="entry name" value="Main_(cytGST)"/>
    <property type="match status" value="1"/>
</dbReference>
<dbReference type="Proteomes" id="UP000722791">
    <property type="component" value="Unassembled WGS sequence"/>
</dbReference>
<dbReference type="CDD" id="cd00570">
    <property type="entry name" value="GST_N_family"/>
    <property type="match status" value="1"/>
</dbReference>
<dbReference type="OrthoDB" id="4951845at2759"/>